<accession>A0A411Z0L5</accession>
<evidence type="ECO:0000256" key="6">
    <source>
        <dbReference type="ARBA" id="ARBA00023136"/>
    </source>
</evidence>
<keyword evidence="5 8" id="KW-1133">Transmembrane helix</keyword>
<comment type="caution">
    <text evidence="9">The sequence shown here is derived from an EMBL/GenBank/DDBJ whole genome shotgun (WGS) entry which is preliminary data.</text>
</comment>
<dbReference type="PANTHER" id="PTHR30558">
    <property type="entry name" value="EXBD MEMBRANE COMPONENT OF PMF-DRIVEN MACROMOLECULE IMPORT SYSTEM"/>
    <property type="match status" value="1"/>
</dbReference>
<dbReference type="EMBL" id="QWEY01000007">
    <property type="protein sequence ID" value="RGP36611.1"/>
    <property type="molecule type" value="Genomic_DNA"/>
</dbReference>
<dbReference type="GO" id="GO:0022857">
    <property type="term" value="F:transmembrane transporter activity"/>
    <property type="evidence" value="ECO:0007669"/>
    <property type="project" value="InterPro"/>
</dbReference>
<dbReference type="AlphaFoldDB" id="A0A411Z0L5"/>
<organism evidence="9 10">
    <name type="scientific">Pseudotabrizicola alkalilacus</name>
    <dbReference type="NCBI Taxonomy" id="2305252"/>
    <lineage>
        <taxon>Bacteria</taxon>
        <taxon>Pseudomonadati</taxon>
        <taxon>Pseudomonadota</taxon>
        <taxon>Alphaproteobacteria</taxon>
        <taxon>Rhodobacterales</taxon>
        <taxon>Paracoccaceae</taxon>
        <taxon>Pseudotabrizicola</taxon>
    </lineage>
</organism>
<keyword evidence="4 7" id="KW-0812">Transmembrane</keyword>
<keyword evidence="7" id="KW-0653">Protein transport</keyword>
<evidence type="ECO:0000313" key="9">
    <source>
        <dbReference type="EMBL" id="RGP36611.1"/>
    </source>
</evidence>
<evidence type="ECO:0000256" key="5">
    <source>
        <dbReference type="ARBA" id="ARBA00022989"/>
    </source>
</evidence>
<dbReference type="RefSeq" id="WP_118152943.1">
    <property type="nucleotide sequence ID" value="NZ_QWEY01000007.1"/>
</dbReference>
<keyword evidence="3" id="KW-1003">Cell membrane</keyword>
<feature type="transmembrane region" description="Helical" evidence="8">
    <location>
        <begin position="12"/>
        <end position="31"/>
    </location>
</feature>
<comment type="subcellular location">
    <subcellularLocation>
        <location evidence="1">Cell membrane</location>
        <topology evidence="1">Single-pass membrane protein</topology>
    </subcellularLocation>
    <subcellularLocation>
        <location evidence="7">Cell membrane</location>
        <topology evidence="7">Single-pass type II membrane protein</topology>
    </subcellularLocation>
</comment>
<evidence type="ECO:0000256" key="8">
    <source>
        <dbReference type="SAM" id="Phobius"/>
    </source>
</evidence>
<protein>
    <submittedName>
        <fullName evidence="9">Biopolymer transporter ExbD</fullName>
    </submittedName>
</protein>
<sequence length="139" mass="14647">MNFSDPPRRKPAENLLPMINVVFLLLIFFLISARLTPPEPFAVIPPTAQTEAEAQGDFTLFIAADGQIGYRDSLADAALAQITASRDSHCATADCEAEPPRLTLRADGALPAATLAGLLPKLSGLGFASIELVAEGGRS</sequence>
<evidence type="ECO:0000256" key="3">
    <source>
        <dbReference type="ARBA" id="ARBA00022475"/>
    </source>
</evidence>
<dbReference type="PANTHER" id="PTHR30558:SF3">
    <property type="entry name" value="BIOPOLYMER TRANSPORT PROTEIN EXBD-RELATED"/>
    <property type="match status" value="1"/>
</dbReference>
<evidence type="ECO:0000256" key="4">
    <source>
        <dbReference type="ARBA" id="ARBA00022692"/>
    </source>
</evidence>
<proteinExistence type="inferred from homology"/>
<dbReference type="InterPro" id="IPR003400">
    <property type="entry name" value="ExbD"/>
</dbReference>
<evidence type="ECO:0000313" key="10">
    <source>
        <dbReference type="Proteomes" id="UP000284547"/>
    </source>
</evidence>
<evidence type="ECO:0000256" key="1">
    <source>
        <dbReference type="ARBA" id="ARBA00004162"/>
    </source>
</evidence>
<comment type="similarity">
    <text evidence="2 7">Belongs to the ExbD/TolR family.</text>
</comment>
<dbReference type="GO" id="GO:0005886">
    <property type="term" value="C:plasma membrane"/>
    <property type="evidence" value="ECO:0007669"/>
    <property type="project" value="UniProtKB-SubCell"/>
</dbReference>
<dbReference type="OrthoDB" id="8479787at2"/>
<evidence type="ECO:0000256" key="7">
    <source>
        <dbReference type="RuleBase" id="RU003879"/>
    </source>
</evidence>
<name>A0A411Z0L5_9RHOB</name>
<dbReference type="Proteomes" id="UP000284547">
    <property type="component" value="Unassembled WGS sequence"/>
</dbReference>
<dbReference type="GO" id="GO:0015031">
    <property type="term" value="P:protein transport"/>
    <property type="evidence" value="ECO:0007669"/>
    <property type="project" value="UniProtKB-KW"/>
</dbReference>
<gene>
    <name evidence="9" type="ORF">D1012_13135</name>
</gene>
<dbReference type="Pfam" id="PF02472">
    <property type="entry name" value="ExbD"/>
    <property type="match status" value="1"/>
</dbReference>
<keyword evidence="6 8" id="KW-0472">Membrane</keyword>
<keyword evidence="7" id="KW-0813">Transport</keyword>
<keyword evidence="10" id="KW-1185">Reference proteome</keyword>
<evidence type="ECO:0000256" key="2">
    <source>
        <dbReference type="ARBA" id="ARBA00005811"/>
    </source>
</evidence>
<reference evidence="9 10" key="1">
    <citation type="submission" date="2018-08" db="EMBL/GenBank/DDBJ databases">
        <title>Flavobacterium tibetense sp. nov., isolated from a wetland YonghuCo on Tibetan Plateau.</title>
        <authorList>
            <person name="Phurbu D."/>
            <person name="Lu H."/>
            <person name="Xing P."/>
        </authorList>
    </citation>
    <scope>NUCLEOTIDE SEQUENCE [LARGE SCALE GENOMIC DNA]</scope>
    <source>
        <strain evidence="9 10">DJC</strain>
    </source>
</reference>